<evidence type="ECO:0000313" key="2">
    <source>
        <dbReference type="EMBL" id="KAJ8437506.1"/>
    </source>
</evidence>
<feature type="region of interest" description="Disordered" evidence="1">
    <location>
        <begin position="182"/>
        <end position="203"/>
    </location>
</feature>
<comment type="caution">
    <text evidence="2">The sequence shown here is derived from an EMBL/GenBank/DDBJ whole genome shotgun (WGS) entry which is preliminary data.</text>
</comment>
<evidence type="ECO:0000256" key="1">
    <source>
        <dbReference type="SAM" id="MobiDB-lite"/>
    </source>
</evidence>
<gene>
    <name evidence="2" type="ORF">Cgig2_007483</name>
</gene>
<reference evidence="2" key="1">
    <citation type="submission" date="2022-04" db="EMBL/GenBank/DDBJ databases">
        <title>Carnegiea gigantea Genome sequencing and assembly v2.</title>
        <authorList>
            <person name="Copetti D."/>
            <person name="Sanderson M.J."/>
            <person name="Burquez A."/>
            <person name="Wojciechowski M.F."/>
        </authorList>
    </citation>
    <scope>NUCLEOTIDE SEQUENCE</scope>
    <source>
        <strain evidence="2">SGP5-SGP5p</strain>
        <tissue evidence="2">Aerial part</tissue>
    </source>
</reference>
<feature type="region of interest" description="Disordered" evidence="1">
    <location>
        <begin position="112"/>
        <end position="133"/>
    </location>
</feature>
<dbReference type="Proteomes" id="UP001153076">
    <property type="component" value="Unassembled WGS sequence"/>
</dbReference>
<dbReference type="AlphaFoldDB" id="A0A9Q1QDH8"/>
<protein>
    <submittedName>
        <fullName evidence="2">Uncharacterized protein</fullName>
    </submittedName>
</protein>
<dbReference type="EMBL" id="JAKOGI010000297">
    <property type="protein sequence ID" value="KAJ8437506.1"/>
    <property type="molecule type" value="Genomic_DNA"/>
</dbReference>
<keyword evidence="3" id="KW-1185">Reference proteome</keyword>
<accession>A0A9Q1QDH8</accession>
<sequence>MLASALIKLAEGRGTSEGEAPVPRVTALAPRGFAPLLISSLTDERWDDQLVLHPLAKGRTPRSLLLKVGLFLRGTREGACKSRLKAASLPPASAQQGPPPVLAWHPRFQKQSVGSSPDLHRTNKKSGQHLAKTAVRKKSFAKNFSLGSQFNGSRSLDLLLLYSGPFTDSIARPCIAPLRSAHRRDSEQVSPHSTWGRRPNPIPGVGTKSLLQLRLLLNGRHETQPIIEAVPTQIPSLLGGPQHRVNQAERPG</sequence>
<proteinExistence type="predicted"/>
<name>A0A9Q1QDH8_9CARY</name>
<evidence type="ECO:0000313" key="3">
    <source>
        <dbReference type="Proteomes" id="UP001153076"/>
    </source>
</evidence>
<organism evidence="2 3">
    <name type="scientific">Carnegiea gigantea</name>
    <dbReference type="NCBI Taxonomy" id="171969"/>
    <lineage>
        <taxon>Eukaryota</taxon>
        <taxon>Viridiplantae</taxon>
        <taxon>Streptophyta</taxon>
        <taxon>Embryophyta</taxon>
        <taxon>Tracheophyta</taxon>
        <taxon>Spermatophyta</taxon>
        <taxon>Magnoliopsida</taxon>
        <taxon>eudicotyledons</taxon>
        <taxon>Gunneridae</taxon>
        <taxon>Pentapetalae</taxon>
        <taxon>Caryophyllales</taxon>
        <taxon>Cactineae</taxon>
        <taxon>Cactaceae</taxon>
        <taxon>Cactoideae</taxon>
        <taxon>Echinocereeae</taxon>
        <taxon>Carnegiea</taxon>
    </lineage>
</organism>